<dbReference type="AlphaFoldDB" id="A0A2U8FQT7"/>
<dbReference type="EMBL" id="CP029210">
    <property type="protein sequence ID" value="AWI53415.1"/>
    <property type="molecule type" value="Genomic_DNA"/>
</dbReference>
<reference evidence="3 4" key="1">
    <citation type="submission" date="2018-05" db="EMBL/GenBank/DDBJ databases">
        <title>complete genome sequence of Aquabacterium olei NBRC 110486.</title>
        <authorList>
            <person name="Tang B."/>
            <person name="Chang J."/>
            <person name="Zhang L."/>
            <person name="Yang H."/>
        </authorList>
    </citation>
    <scope>NUCLEOTIDE SEQUENCE [LARGE SCALE GENOMIC DNA]</scope>
    <source>
        <strain evidence="3 4">NBRC 110486</strain>
    </source>
</reference>
<dbReference type="OrthoDB" id="6717343at2"/>
<evidence type="ECO:0000256" key="2">
    <source>
        <dbReference type="SAM" id="SignalP"/>
    </source>
</evidence>
<keyword evidence="4" id="KW-1185">Reference proteome</keyword>
<protein>
    <recommendedName>
        <fullName evidence="5">Cobalt-zinc-cadmium resistance protein</fullName>
    </recommendedName>
</protein>
<feature type="signal peptide" evidence="2">
    <location>
        <begin position="1"/>
        <end position="20"/>
    </location>
</feature>
<feature type="chain" id="PRO_5016036403" description="Cobalt-zinc-cadmium resistance protein" evidence="2">
    <location>
        <begin position="21"/>
        <end position="118"/>
    </location>
</feature>
<dbReference type="Pfam" id="PF11162">
    <property type="entry name" value="DUF2946"/>
    <property type="match status" value="1"/>
</dbReference>
<evidence type="ECO:0008006" key="5">
    <source>
        <dbReference type="Google" id="ProtNLM"/>
    </source>
</evidence>
<dbReference type="Proteomes" id="UP000244892">
    <property type="component" value="Chromosome"/>
</dbReference>
<dbReference type="PROSITE" id="PS51257">
    <property type="entry name" value="PROKAR_LIPOPROTEIN"/>
    <property type="match status" value="1"/>
</dbReference>
<dbReference type="InterPro" id="IPR021333">
    <property type="entry name" value="DUF2946"/>
</dbReference>
<feature type="compositionally biased region" description="Basic and acidic residues" evidence="1">
    <location>
        <begin position="43"/>
        <end position="62"/>
    </location>
</feature>
<evidence type="ECO:0000313" key="4">
    <source>
        <dbReference type="Proteomes" id="UP000244892"/>
    </source>
</evidence>
<proteinExistence type="predicted"/>
<organism evidence="3 4">
    <name type="scientific">Aquabacterium olei</name>
    <dbReference type="NCBI Taxonomy" id="1296669"/>
    <lineage>
        <taxon>Bacteria</taxon>
        <taxon>Pseudomonadati</taxon>
        <taxon>Pseudomonadota</taxon>
        <taxon>Betaproteobacteria</taxon>
        <taxon>Burkholderiales</taxon>
        <taxon>Aquabacterium</taxon>
    </lineage>
</organism>
<feature type="region of interest" description="Disordered" evidence="1">
    <location>
        <begin position="36"/>
        <end position="62"/>
    </location>
</feature>
<accession>A0A2U8FQT7</accession>
<name>A0A2U8FQT7_9BURK</name>
<evidence type="ECO:0000313" key="3">
    <source>
        <dbReference type="EMBL" id="AWI53415.1"/>
    </source>
</evidence>
<keyword evidence="2" id="KW-0732">Signal</keyword>
<evidence type="ECO:0000256" key="1">
    <source>
        <dbReference type="SAM" id="MobiDB-lite"/>
    </source>
</evidence>
<gene>
    <name evidence="3" type="ORF">DEH84_08195</name>
</gene>
<sequence length="118" mass="13167">MRRWLILFLVFVLPLQLSWAAAGIACAHETGPAADHFGHHVHQHQDSGKSVEHGKSVADKGQADTDCPYCHVSVPTPVVEFHFFDAPLTSSTALPEPLSWRAWVFEEAPEKPNWRMPS</sequence>
<dbReference type="RefSeq" id="WP_058085864.1">
    <property type="nucleotide sequence ID" value="NZ_CP029210.1"/>
</dbReference>
<dbReference type="KEGG" id="aon:DEH84_08195"/>